<reference evidence="3 4" key="1">
    <citation type="submission" date="2019-04" db="EMBL/GenBank/DDBJ databases">
        <title>Friends and foes A comparative genomics study of 23 Aspergillus species from section Flavi.</title>
        <authorList>
            <consortium name="DOE Joint Genome Institute"/>
            <person name="Kjaerbolling I."/>
            <person name="Vesth T."/>
            <person name="Frisvad J.C."/>
            <person name="Nybo J.L."/>
            <person name="Theobald S."/>
            <person name="Kildgaard S."/>
            <person name="Isbrandt T."/>
            <person name="Kuo A."/>
            <person name="Sato A."/>
            <person name="Lyhne E.K."/>
            <person name="Kogle M.E."/>
            <person name="Wiebenga A."/>
            <person name="Kun R.S."/>
            <person name="Lubbers R.J."/>
            <person name="Makela M.R."/>
            <person name="Barry K."/>
            <person name="Chovatia M."/>
            <person name="Clum A."/>
            <person name="Daum C."/>
            <person name="Haridas S."/>
            <person name="He G."/>
            <person name="LaButti K."/>
            <person name="Lipzen A."/>
            <person name="Mondo S."/>
            <person name="Riley R."/>
            <person name="Salamov A."/>
            <person name="Simmons B.A."/>
            <person name="Magnuson J.K."/>
            <person name="Henrissat B."/>
            <person name="Mortensen U.H."/>
            <person name="Larsen T.O."/>
            <person name="Devries R.P."/>
            <person name="Grigoriev I.V."/>
            <person name="Machida M."/>
            <person name="Baker S.E."/>
            <person name="Andersen M.R."/>
        </authorList>
    </citation>
    <scope>NUCLEOTIDE SEQUENCE [LARGE SCALE GENOMIC DNA]</scope>
    <source>
        <strain evidence="3 4">CBS 151.66</strain>
    </source>
</reference>
<sequence>MSVTPYPPEFNDKVVTSWIPLKTAWPLSPGCSSYFRLEDTSLVAFDPGYGLDVDTSVRCGPPAVTTWWEQGRLGAGDQYHTAISIGPLTCPDYLYTVGTSIKDGFSTLAMCCPKGYILSGIAPNVKFNGECLSTVSSGMTLTYASTGRLNNGYWIIETTTLSRNSAIGAIAVLGWNIDRPVSSTTATSTTTTTASTPETPSSTDTSPTETTPTVTSPMEEGSENGLSISAKAGIGVGAGLGTILLIALLFALCTVMRKKRGTINYEPTTFATILAPTSSRGSASNILMVSLHNASSTVAYC</sequence>
<evidence type="ECO:0000256" key="1">
    <source>
        <dbReference type="SAM" id="MobiDB-lite"/>
    </source>
</evidence>
<evidence type="ECO:0000313" key="3">
    <source>
        <dbReference type="EMBL" id="KAB8073792.1"/>
    </source>
</evidence>
<dbReference type="Proteomes" id="UP000326565">
    <property type="component" value="Unassembled WGS sequence"/>
</dbReference>
<feature type="region of interest" description="Disordered" evidence="1">
    <location>
        <begin position="184"/>
        <end position="222"/>
    </location>
</feature>
<feature type="transmembrane region" description="Helical" evidence="2">
    <location>
        <begin position="232"/>
        <end position="255"/>
    </location>
</feature>
<keyword evidence="2" id="KW-1133">Transmembrane helix</keyword>
<evidence type="ECO:0000313" key="4">
    <source>
        <dbReference type="Proteomes" id="UP000326565"/>
    </source>
</evidence>
<dbReference type="EMBL" id="ML732221">
    <property type="protein sequence ID" value="KAB8073792.1"/>
    <property type="molecule type" value="Genomic_DNA"/>
</dbReference>
<dbReference type="AlphaFoldDB" id="A0A5N5X367"/>
<protein>
    <submittedName>
        <fullName evidence="3">Uncharacterized protein</fullName>
    </submittedName>
</protein>
<organism evidence="3 4">
    <name type="scientific">Aspergillus leporis</name>
    <dbReference type="NCBI Taxonomy" id="41062"/>
    <lineage>
        <taxon>Eukaryota</taxon>
        <taxon>Fungi</taxon>
        <taxon>Dikarya</taxon>
        <taxon>Ascomycota</taxon>
        <taxon>Pezizomycotina</taxon>
        <taxon>Eurotiomycetes</taxon>
        <taxon>Eurotiomycetidae</taxon>
        <taxon>Eurotiales</taxon>
        <taxon>Aspergillaceae</taxon>
        <taxon>Aspergillus</taxon>
        <taxon>Aspergillus subgen. Circumdati</taxon>
    </lineage>
</organism>
<dbReference type="OrthoDB" id="4497263at2759"/>
<feature type="compositionally biased region" description="Low complexity" evidence="1">
    <location>
        <begin position="184"/>
        <end position="217"/>
    </location>
</feature>
<evidence type="ECO:0000256" key="2">
    <source>
        <dbReference type="SAM" id="Phobius"/>
    </source>
</evidence>
<name>A0A5N5X367_9EURO</name>
<gene>
    <name evidence="3" type="ORF">BDV29DRAFT_191515</name>
</gene>
<keyword evidence="4" id="KW-1185">Reference proteome</keyword>
<accession>A0A5N5X367</accession>
<keyword evidence="2" id="KW-0812">Transmembrane</keyword>
<proteinExistence type="predicted"/>
<keyword evidence="2" id="KW-0472">Membrane</keyword>